<dbReference type="Pfam" id="PF14011">
    <property type="entry name" value="ESX-1_EspG"/>
    <property type="match status" value="1"/>
</dbReference>
<evidence type="ECO:0000256" key="4">
    <source>
        <dbReference type="ARBA" id="ARBA00023186"/>
    </source>
</evidence>
<reference evidence="5 6" key="1">
    <citation type="submission" date="2021-03" db="EMBL/GenBank/DDBJ databases">
        <title>Sequencing the genomes of 1000 actinobacteria strains.</title>
        <authorList>
            <person name="Klenk H.-P."/>
        </authorList>
    </citation>
    <scope>NUCLEOTIDE SEQUENCE [LARGE SCALE GENOMIC DNA]</scope>
    <source>
        <strain evidence="5 6">DSM 44580</strain>
    </source>
</reference>
<name>A0ABS5AL97_9PSEU</name>
<keyword evidence="3" id="KW-0963">Cytoplasm</keyword>
<evidence type="ECO:0008006" key="7">
    <source>
        <dbReference type="Google" id="ProtNLM"/>
    </source>
</evidence>
<comment type="subcellular location">
    <subcellularLocation>
        <location evidence="1">Cytoplasm</location>
    </subcellularLocation>
</comment>
<dbReference type="InterPro" id="IPR025734">
    <property type="entry name" value="EspG"/>
</dbReference>
<accession>A0ABS5AL97</accession>
<evidence type="ECO:0000256" key="2">
    <source>
        <dbReference type="ARBA" id="ARBA00006411"/>
    </source>
</evidence>
<evidence type="ECO:0000256" key="1">
    <source>
        <dbReference type="ARBA" id="ARBA00004496"/>
    </source>
</evidence>
<dbReference type="EMBL" id="JAGIOO010000001">
    <property type="protein sequence ID" value="MBP2477352.1"/>
    <property type="molecule type" value="Genomic_DNA"/>
</dbReference>
<sequence length="256" mass="27754">MLRTRVVVSALAYDVVWEAERLGDKHNALLTASPGATWEQRLEYARAALRELTEAGLADGESVHPDLVAALRLLARPQHEVYGWFTPEPGSPAVGVLAAASGTDAVLAVLHDGWLTLEPVEAGKLPEAVARLLPERNALRTTVLSFPLDESTVDEQGLLRRVGGRDGGAARAQRLFERERLGAGQFRVARRDGNGVREIAEFPLDYVDTEAGRYLACRQPGPDGAPWGLVLPGTPTELVQRLRGQLQGPLTRPQPV</sequence>
<gene>
    <name evidence="5" type="ORF">JOF53_006224</name>
</gene>
<evidence type="ECO:0000313" key="5">
    <source>
        <dbReference type="EMBL" id="MBP2477352.1"/>
    </source>
</evidence>
<evidence type="ECO:0000313" key="6">
    <source>
        <dbReference type="Proteomes" id="UP001519363"/>
    </source>
</evidence>
<protein>
    <recommendedName>
        <fullName evidence="7">ESX secretion-associated protein EspG</fullName>
    </recommendedName>
</protein>
<dbReference type="RefSeq" id="WP_086788340.1">
    <property type="nucleotide sequence ID" value="NZ_JAGIOO010000001.1"/>
</dbReference>
<proteinExistence type="inferred from homology"/>
<comment type="caution">
    <text evidence="5">The sequence shown here is derived from an EMBL/GenBank/DDBJ whole genome shotgun (WGS) entry which is preliminary data.</text>
</comment>
<organism evidence="5 6">
    <name type="scientific">Crossiella equi</name>
    <dbReference type="NCBI Taxonomy" id="130796"/>
    <lineage>
        <taxon>Bacteria</taxon>
        <taxon>Bacillati</taxon>
        <taxon>Actinomycetota</taxon>
        <taxon>Actinomycetes</taxon>
        <taxon>Pseudonocardiales</taxon>
        <taxon>Pseudonocardiaceae</taxon>
        <taxon>Crossiella</taxon>
    </lineage>
</organism>
<dbReference type="Proteomes" id="UP001519363">
    <property type="component" value="Unassembled WGS sequence"/>
</dbReference>
<keyword evidence="4" id="KW-0143">Chaperone</keyword>
<keyword evidence="6" id="KW-1185">Reference proteome</keyword>
<evidence type="ECO:0000256" key="3">
    <source>
        <dbReference type="ARBA" id="ARBA00022490"/>
    </source>
</evidence>
<comment type="similarity">
    <text evidence="2">Belongs to the EspG family.</text>
</comment>